<protein>
    <submittedName>
        <fullName evidence="2">Acyl carrier protein</fullName>
    </submittedName>
</protein>
<evidence type="ECO:0000313" key="2">
    <source>
        <dbReference type="EMBL" id="MYM41216.1"/>
    </source>
</evidence>
<dbReference type="EMBL" id="WWCM01000014">
    <property type="protein sequence ID" value="MYM41216.1"/>
    <property type="molecule type" value="Genomic_DNA"/>
</dbReference>
<dbReference type="Gene3D" id="1.10.1200.10">
    <property type="entry name" value="ACP-like"/>
    <property type="match status" value="1"/>
</dbReference>
<dbReference type="RefSeq" id="WP_161040538.1">
    <property type="nucleotide sequence ID" value="NZ_WWCM01000014.1"/>
</dbReference>
<dbReference type="Proteomes" id="UP000478090">
    <property type="component" value="Unassembled WGS sequence"/>
</dbReference>
<comment type="caution">
    <text evidence="2">The sequence shown here is derived from an EMBL/GenBank/DDBJ whole genome shotgun (WGS) entry which is preliminary data.</text>
</comment>
<accession>A0ABW9VP77</accession>
<sequence length="80" mass="8693">MNQTQIEATVLAVIATVLKRPLPHGAATDRHNTVEWDSLKHVEIMFALEDELATEFSEDELAQLDSVASIVAVVAGRHAA</sequence>
<proteinExistence type="predicted"/>
<feature type="domain" description="Carrier" evidence="1">
    <location>
        <begin position="1"/>
        <end position="78"/>
    </location>
</feature>
<dbReference type="Pfam" id="PF00550">
    <property type="entry name" value="PP-binding"/>
    <property type="match status" value="1"/>
</dbReference>
<keyword evidence="3" id="KW-1185">Reference proteome</keyword>
<evidence type="ECO:0000313" key="3">
    <source>
        <dbReference type="Proteomes" id="UP000478090"/>
    </source>
</evidence>
<dbReference type="PROSITE" id="PS50075">
    <property type="entry name" value="CARRIER"/>
    <property type="match status" value="1"/>
</dbReference>
<reference evidence="2 3" key="1">
    <citation type="submission" date="2019-12" db="EMBL/GenBank/DDBJ databases">
        <title>Novel species isolated from a subtropical stream in China.</title>
        <authorList>
            <person name="Lu H."/>
        </authorList>
    </citation>
    <scope>NUCLEOTIDE SEQUENCE [LARGE SCALE GENOMIC DNA]</scope>
    <source>
        <strain evidence="2 3">CY13W</strain>
    </source>
</reference>
<gene>
    <name evidence="2" type="ORF">GTP27_18015</name>
</gene>
<dbReference type="InterPro" id="IPR009081">
    <property type="entry name" value="PP-bd_ACP"/>
</dbReference>
<dbReference type="SUPFAM" id="SSF47336">
    <property type="entry name" value="ACP-like"/>
    <property type="match status" value="1"/>
</dbReference>
<evidence type="ECO:0000259" key="1">
    <source>
        <dbReference type="PROSITE" id="PS50075"/>
    </source>
</evidence>
<dbReference type="InterPro" id="IPR036736">
    <property type="entry name" value="ACP-like_sf"/>
</dbReference>
<name>A0ABW9VP77_9BURK</name>
<organism evidence="2 3">
    <name type="scientific">Duganella qianjiadongensis</name>
    <dbReference type="NCBI Taxonomy" id="2692176"/>
    <lineage>
        <taxon>Bacteria</taxon>
        <taxon>Pseudomonadati</taxon>
        <taxon>Pseudomonadota</taxon>
        <taxon>Betaproteobacteria</taxon>
        <taxon>Burkholderiales</taxon>
        <taxon>Oxalobacteraceae</taxon>
        <taxon>Telluria group</taxon>
        <taxon>Duganella</taxon>
    </lineage>
</organism>